<evidence type="ECO:0000313" key="4">
    <source>
        <dbReference type="Proteomes" id="UP000886476"/>
    </source>
</evidence>
<dbReference type="Proteomes" id="UP000886476">
    <property type="component" value="Unassembled WGS sequence"/>
</dbReference>
<keyword evidence="4" id="KW-1185">Reference proteome</keyword>
<reference evidence="3" key="1">
    <citation type="submission" date="2020-05" db="EMBL/GenBank/DDBJ databases">
        <title>Nod-independent and nitrogen-fixing Bradyrhizobium aeschynomene sp. nov. isolated from nodules of Aeschynomene indica.</title>
        <authorList>
            <person name="Zhang Z."/>
        </authorList>
    </citation>
    <scope>NUCLEOTIDE SEQUENCE</scope>
    <source>
        <strain evidence="3">83012</strain>
    </source>
</reference>
<protein>
    <submittedName>
        <fullName evidence="3">Type II toxin-antitoxin system Phd/YefM family antitoxin</fullName>
    </submittedName>
</protein>
<dbReference type="SUPFAM" id="SSF143120">
    <property type="entry name" value="YefM-like"/>
    <property type="match status" value="1"/>
</dbReference>
<sequence>MSWRFVREVPVGKSVAASDVQKDFGLWHDQALKEPVQITQSGRETIYLVSAETFHQLWASYRRAGSTLELSEADLAMMDNAEVPSEHDYDYEDDPSPETNPGIQR</sequence>
<name>A0ABX2CLL5_9BRAD</name>
<organism evidence="3 4">
    <name type="scientific">Bradyrhizobium aeschynomenes</name>
    <dbReference type="NCBI Taxonomy" id="2734909"/>
    <lineage>
        <taxon>Bacteria</taxon>
        <taxon>Pseudomonadati</taxon>
        <taxon>Pseudomonadota</taxon>
        <taxon>Alphaproteobacteria</taxon>
        <taxon>Hyphomicrobiales</taxon>
        <taxon>Nitrobacteraceae</taxon>
        <taxon>Bradyrhizobium</taxon>
    </lineage>
</organism>
<feature type="region of interest" description="Disordered" evidence="2">
    <location>
        <begin position="81"/>
        <end position="105"/>
    </location>
</feature>
<dbReference type="EMBL" id="JABFDN010000009">
    <property type="protein sequence ID" value="NPU68182.1"/>
    <property type="molecule type" value="Genomic_DNA"/>
</dbReference>
<comment type="caution">
    <text evidence="3">The sequence shown here is derived from an EMBL/GenBank/DDBJ whole genome shotgun (WGS) entry which is preliminary data.</text>
</comment>
<evidence type="ECO:0000313" key="3">
    <source>
        <dbReference type="EMBL" id="NPU68182.1"/>
    </source>
</evidence>
<evidence type="ECO:0000256" key="1">
    <source>
        <dbReference type="ARBA" id="ARBA00009981"/>
    </source>
</evidence>
<gene>
    <name evidence="3" type="ORF">HL667_24485</name>
</gene>
<proteinExistence type="inferred from homology"/>
<dbReference type="InterPro" id="IPR036165">
    <property type="entry name" value="YefM-like_sf"/>
</dbReference>
<evidence type="ECO:0000256" key="2">
    <source>
        <dbReference type="SAM" id="MobiDB-lite"/>
    </source>
</evidence>
<comment type="similarity">
    <text evidence="1">Belongs to the phD/YefM antitoxin family.</text>
</comment>
<accession>A0ABX2CLL5</accession>